<dbReference type="Pfam" id="PF08281">
    <property type="entry name" value="Sigma70_r4_2"/>
    <property type="match status" value="1"/>
</dbReference>
<name>A0A1H7T9Q6_OLID1</name>
<evidence type="ECO:0000256" key="3">
    <source>
        <dbReference type="ARBA" id="ARBA00023082"/>
    </source>
</evidence>
<proteinExistence type="inferred from homology"/>
<dbReference type="InterPro" id="IPR013325">
    <property type="entry name" value="RNA_pol_sigma_r2"/>
</dbReference>
<feature type="domain" description="RNA polymerase sigma-70 region 2" evidence="5">
    <location>
        <begin position="13"/>
        <end position="79"/>
    </location>
</feature>
<dbReference type="PANTHER" id="PTHR43133:SF46">
    <property type="entry name" value="RNA POLYMERASE SIGMA-70 FACTOR ECF SUBFAMILY"/>
    <property type="match status" value="1"/>
</dbReference>
<dbReference type="NCBIfam" id="TIGR02937">
    <property type="entry name" value="sigma70-ECF"/>
    <property type="match status" value="1"/>
</dbReference>
<comment type="similarity">
    <text evidence="1">Belongs to the sigma-70 factor family. ECF subfamily.</text>
</comment>
<protein>
    <submittedName>
        <fullName evidence="7">RNA polymerase sigma-70 factor, ECF subfamily</fullName>
    </submittedName>
</protein>
<organism evidence="7 8">
    <name type="scientific">Olivibacter domesticus</name>
    <name type="common">Pseudosphingobacterium domesticum</name>
    <dbReference type="NCBI Taxonomy" id="407022"/>
    <lineage>
        <taxon>Bacteria</taxon>
        <taxon>Pseudomonadati</taxon>
        <taxon>Bacteroidota</taxon>
        <taxon>Sphingobacteriia</taxon>
        <taxon>Sphingobacteriales</taxon>
        <taxon>Sphingobacteriaceae</taxon>
        <taxon>Olivibacter</taxon>
    </lineage>
</organism>
<dbReference type="SUPFAM" id="SSF88946">
    <property type="entry name" value="Sigma2 domain of RNA polymerase sigma factors"/>
    <property type="match status" value="1"/>
</dbReference>
<dbReference type="InterPro" id="IPR014284">
    <property type="entry name" value="RNA_pol_sigma-70_dom"/>
</dbReference>
<gene>
    <name evidence="7" type="ORF">SAMN05661044_03435</name>
</gene>
<dbReference type="RefSeq" id="WP_093326584.1">
    <property type="nucleotide sequence ID" value="NZ_FOAF01000004.1"/>
</dbReference>
<sequence length="176" mass="20004">MNMLSPDEVKGWFDLYYTRLCTFAFRLVNCQETARDLAQDAFVVLMEGTLKSVDDPSAIKSYLYSTVKHAALNRIRHKQIASRIHEQDFVEDAKVLQAMMHAEVMGELHAALESLPSGCSQICKMGYLEGMKNFEIAEALNVSINTVKTQKQRALMLLRNRLSPQALSLLIYFLLK</sequence>
<keyword evidence="2" id="KW-0805">Transcription regulation</keyword>
<evidence type="ECO:0000256" key="2">
    <source>
        <dbReference type="ARBA" id="ARBA00023015"/>
    </source>
</evidence>
<dbReference type="GO" id="GO:0006352">
    <property type="term" value="P:DNA-templated transcription initiation"/>
    <property type="evidence" value="ECO:0007669"/>
    <property type="project" value="InterPro"/>
</dbReference>
<keyword evidence="3" id="KW-0731">Sigma factor</keyword>
<keyword evidence="8" id="KW-1185">Reference proteome</keyword>
<dbReference type="InterPro" id="IPR039425">
    <property type="entry name" value="RNA_pol_sigma-70-like"/>
</dbReference>
<dbReference type="InterPro" id="IPR013324">
    <property type="entry name" value="RNA_pol_sigma_r3/r4-like"/>
</dbReference>
<dbReference type="GO" id="GO:0003677">
    <property type="term" value="F:DNA binding"/>
    <property type="evidence" value="ECO:0007669"/>
    <property type="project" value="InterPro"/>
</dbReference>
<dbReference type="OrthoDB" id="656273at2"/>
<dbReference type="STRING" id="407022.SAMN05661044_03435"/>
<evidence type="ECO:0000259" key="5">
    <source>
        <dbReference type="Pfam" id="PF04542"/>
    </source>
</evidence>
<dbReference type="Pfam" id="PF04542">
    <property type="entry name" value="Sigma70_r2"/>
    <property type="match status" value="1"/>
</dbReference>
<evidence type="ECO:0000259" key="6">
    <source>
        <dbReference type="Pfam" id="PF08281"/>
    </source>
</evidence>
<dbReference type="GO" id="GO:0016987">
    <property type="term" value="F:sigma factor activity"/>
    <property type="evidence" value="ECO:0007669"/>
    <property type="project" value="UniProtKB-KW"/>
</dbReference>
<dbReference type="SUPFAM" id="SSF88659">
    <property type="entry name" value="Sigma3 and sigma4 domains of RNA polymerase sigma factors"/>
    <property type="match status" value="1"/>
</dbReference>
<dbReference type="InterPro" id="IPR036388">
    <property type="entry name" value="WH-like_DNA-bd_sf"/>
</dbReference>
<dbReference type="Gene3D" id="1.10.10.10">
    <property type="entry name" value="Winged helix-like DNA-binding domain superfamily/Winged helix DNA-binding domain"/>
    <property type="match status" value="1"/>
</dbReference>
<accession>A0A1H7T9Q6</accession>
<evidence type="ECO:0000313" key="7">
    <source>
        <dbReference type="EMBL" id="SEL81621.1"/>
    </source>
</evidence>
<dbReference type="InterPro" id="IPR013249">
    <property type="entry name" value="RNA_pol_sigma70_r4_t2"/>
</dbReference>
<dbReference type="InterPro" id="IPR007627">
    <property type="entry name" value="RNA_pol_sigma70_r2"/>
</dbReference>
<evidence type="ECO:0000256" key="1">
    <source>
        <dbReference type="ARBA" id="ARBA00010641"/>
    </source>
</evidence>
<dbReference type="AlphaFoldDB" id="A0A1H7T9Q6"/>
<dbReference type="Gene3D" id="1.10.1740.10">
    <property type="match status" value="1"/>
</dbReference>
<keyword evidence="4" id="KW-0804">Transcription</keyword>
<dbReference type="PANTHER" id="PTHR43133">
    <property type="entry name" value="RNA POLYMERASE ECF-TYPE SIGMA FACTO"/>
    <property type="match status" value="1"/>
</dbReference>
<dbReference type="Proteomes" id="UP000199421">
    <property type="component" value="Unassembled WGS sequence"/>
</dbReference>
<reference evidence="8" key="1">
    <citation type="submission" date="2016-10" db="EMBL/GenBank/DDBJ databases">
        <authorList>
            <person name="Varghese N."/>
            <person name="Submissions S."/>
        </authorList>
    </citation>
    <scope>NUCLEOTIDE SEQUENCE [LARGE SCALE GENOMIC DNA]</scope>
    <source>
        <strain evidence="8">DSM 18733</strain>
    </source>
</reference>
<evidence type="ECO:0000256" key="4">
    <source>
        <dbReference type="ARBA" id="ARBA00023163"/>
    </source>
</evidence>
<dbReference type="EMBL" id="FOAF01000004">
    <property type="protein sequence ID" value="SEL81621.1"/>
    <property type="molecule type" value="Genomic_DNA"/>
</dbReference>
<feature type="domain" description="RNA polymerase sigma factor 70 region 4 type 2" evidence="6">
    <location>
        <begin position="107"/>
        <end position="157"/>
    </location>
</feature>
<evidence type="ECO:0000313" key="8">
    <source>
        <dbReference type="Proteomes" id="UP000199421"/>
    </source>
</evidence>